<dbReference type="AlphaFoldDB" id="A0A098AY60"/>
<protein>
    <submittedName>
        <fullName evidence="1">Uncharacterized protein</fullName>
    </submittedName>
</protein>
<dbReference type="PATRIC" id="fig|49338.4.peg.1790"/>
<organism evidence="1">
    <name type="scientific">Desulfitobacterium hafniense</name>
    <name type="common">Desulfitobacterium frappieri</name>
    <dbReference type="NCBI Taxonomy" id="49338"/>
    <lineage>
        <taxon>Bacteria</taxon>
        <taxon>Bacillati</taxon>
        <taxon>Bacillota</taxon>
        <taxon>Clostridia</taxon>
        <taxon>Eubacteriales</taxon>
        <taxon>Desulfitobacteriaceae</taxon>
        <taxon>Desulfitobacterium</taxon>
    </lineage>
</organism>
<name>A0A098AY60_DESHA</name>
<feature type="non-terminal residue" evidence="1">
    <location>
        <position position="66"/>
    </location>
</feature>
<evidence type="ECO:0000313" key="1">
    <source>
        <dbReference type="EMBL" id="CDX01554.1"/>
    </source>
</evidence>
<reference evidence="1" key="1">
    <citation type="submission" date="2014-07" db="EMBL/GenBank/DDBJ databases">
        <authorList>
            <person name="Hornung V.Bastian."/>
        </authorList>
    </citation>
    <scope>NUCLEOTIDE SEQUENCE</scope>
    <source>
        <strain evidence="1">PCE-S</strain>
    </source>
</reference>
<accession>A0A098AY60</accession>
<gene>
    <name evidence="1" type="ORF">DPCES_1667</name>
</gene>
<sequence>MLQHNSLPEQHQNQLSLIFSSLKLSQLLRAAGIRKSYGVSSFVVFQIIFQLVFQGRNLFRLLEGSR</sequence>
<proteinExistence type="predicted"/>
<dbReference type="EMBL" id="LK996017">
    <property type="protein sequence ID" value="CDX01554.1"/>
    <property type="molecule type" value="Genomic_DNA"/>
</dbReference>